<evidence type="ECO:0000256" key="6">
    <source>
        <dbReference type="ARBA" id="ARBA00023139"/>
    </source>
</evidence>
<dbReference type="InterPro" id="IPR036284">
    <property type="entry name" value="GGL_sf"/>
</dbReference>
<evidence type="ECO:0000256" key="1">
    <source>
        <dbReference type="ARBA" id="ARBA00004370"/>
    </source>
</evidence>
<dbReference type="SMART" id="SM01224">
    <property type="entry name" value="G_gamma"/>
    <property type="match status" value="1"/>
</dbReference>
<evidence type="ECO:0000256" key="9">
    <source>
        <dbReference type="ARBA" id="ARBA00023289"/>
    </source>
</evidence>
<dbReference type="Proteomes" id="UP001527925">
    <property type="component" value="Unassembled WGS sequence"/>
</dbReference>
<keyword evidence="12" id="KW-1185">Reference proteome</keyword>
<evidence type="ECO:0000313" key="12">
    <source>
        <dbReference type="Proteomes" id="UP001527925"/>
    </source>
</evidence>
<evidence type="ECO:0000259" key="10">
    <source>
        <dbReference type="PROSITE" id="PS50058"/>
    </source>
</evidence>
<comment type="similarity">
    <text evidence="2">Belongs to the G protein gamma family.</text>
</comment>
<dbReference type="InterPro" id="IPR041848">
    <property type="entry name" value="Ste18_fungal"/>
</dbReference>
<keyword evidence="7" id="KW-0807">Transducer</keyword>
<dbReference type="EMBL" id="JADGIZ020000042">
    <property type="protein sequence ID" value="KAL2913719.1"/>
    <property type="molecule type" value="Genomic_DNA"/>
</dbReference>
<comment type="caution">
    <text evidence="11">The sequence shown here is derived from an EMBL/GenBank/DDBJ whole genome shotgun (WGS) entry which is preliminary data.</text>
</comment>
<evidence type="ECO:0000256" key="2">
    <source>
        <dbReference type="ARBA" id="ARBA00007431"/>
    </source>
</evidence>
<keyword evidence="4" id="KW-0488">Methylation</keyword>
<protein>
    <recommendedName>
        <fullName evidence="3">Guanine nucleotide-binding protein subunit gamma</fullName>
    </recommendedName>
</protein>
<keyword evidence="6" id="KW-0564">Palmitate</keyword>
<dbReference type="SMART" id="SM00224">
    <property type="entry name" value="GGL"/>
    <property type="match status" value="1"/>
</dbReference>
<dbReference type="PANTHER" id="PTHR28189">
    <property type="entry name" value="GUANINE NUCLEOTIDE-BINDING PROTEIN SUBUNIT GAMMA"/>
    <property type="match status" value="1"/>
</dbReference>
<keyword evidence="9" id="KW-0636">Prenylation</keyword>
<comment type="subcellular location">
    <subcellularLocation>
        <location evidence="1">Membrane</location>
    </subcellularLocation>
</comment>
<dbReference type="InterPro" id="IPR015898">
    <property type="entry name" value="G-protein_gamma-like_dom"/>
</dbReference>
<feature type="domain" description="G protein gamma" evidence="10">
    <location>
        <begin position="1"/>
        <end position="71"/>
    </location>
</feature>
<dbReference type="Pfam" id="PF00631">
    <property type="entry name" value="G-gamma"/>
    <property type="match status" value="1"/>
</dbReference>
<sequence>MSELKLRKLMEHTQRLKEQLDLPRIKVSEASQTLIQYVTTTKDSLLPSVWGPVDKKDDPFQTGAGGCCVVL</sequence>
<evidence type="ECO:0000256" key="4">
    <source>
        <dbReference type="ARBA" id="ARBA00022481"/>
    </source>
</evidence>
<organism evidence="11 12">
    <name type="scientific">Polyrhizophydium stewartii</name>
    <dbReference type="NCBI Taxonomy" id="2732419"/>
    <lineage>
        <taxon>Eukaryota</taxon>
        <taxon>Fungi</taxon>
        <taxon>Fungi incertae sedis</taxon>
        <taxon>Chytridiomycota</taxon>
        <taxon>Chytridiomycota incertae sedis</taxon>
        <taxon>Chytridiomycetes</taxon>
        <taxon>Rhizophydiales</taxon>
        <taxon>Rhizophydiales incertae sedis</taxon>
        <taxon>Polyrhizophydium</taxon>
    </lineage>
</organism>
<evidence type="ECO:0000256" key="8">
    <source>
        <dbReference type="ARBA" id="ARBA00023288"/>
    </source>
</evidence>
<accession>A0ABR4N2K8</accession>
<proteinExistence type="inferred from homology"/>
<keyword evidence="5" id="KW-0472">Membrane</keyword>
<evidence type="ECO:0000256" key="3">
    <source>
        <dbReference type="ARBA" id="ARBA00016111"/>
    </source>
</evidence>
<gene>
    <name evidence="11" type="primary">STE18</name>
    <name evidence="11" type="ORF">HK105_206735</name>
</gene>
<keyword evidence="8" id="KW-0449">Lipoprotein</keyword>
<evidence type="ECO:0000256" key="5">
    <source>
        <dbReference type="ARBA" id="ARBA00023136"/>
    </source>
</evidence>
<dbReference type="SUPFAM" id="SSF48670">
    <property type="entry name" value="Transducin (heterotrimeric G protein), gamma chain"/>
    <property type="match status" value="1"/>
</dbReference>
<dbReference type="Gene3D" id="4.10.260.10">
    <property type="entry name" value="Transducin (heterotrimeric G protein), gamma chain"/>
    <property type="match status" value="1"/>
</dbReference>
<dbReference type="PROSITE" id="PS50058">
    <property type="entry name" value="G_PROTEIN_GAMMA"/>
    <property type="match status" value="1"/>
</dbReference>
<evidence type="ECO:0000256" key="7">
    <source>
        <dbReference type="ARBA" id="ARBA00023224"/>
    </source>
</evidence>
<reference evidence="11 12" key="1">
    <citation type="submission" date="2023-09" db="EMBL/GenBank/DDBJ databases">
        <title>Pangenome analysis of Batrachochytrium dendrobatidis and related Chytrids.</title>
        <authorList>
            <person name="Yacoub M.N."/>
            <person name="Stajich J.E."/>
            <person name="James T.Y."/>
        </authorList>
    </citation>
    <scope>NUCLEOTIDE SEQUENCE [LARGE SCALE GENOMIC DNA]</scope>
    <source>
        <strain evidence="11 12">JEL0888</strain>
    </source>
</reference>
<name>A0ABR4N2K8_9FUNG</name>
<evidence type="ECO:0000313" key="11">
    <source>
        <dbReference type="EMBL" id="KAL2913719.1"/>
    </source>
</evidence>
<dbReference type="PANTHER" id="PTHR28189:SF1">
    <property type="entry name" value="GUANINE NUCLEOTIDE-BINDING PROTEIN SUBUNIT GAMMA"/>
    <property type="match status" value="1"/>
</dbReference>